<organism evidence="2 3">
    <name type="scientific">Penicillium solitum</name>
    <dbReference type="NCBI Taxonomy" id="60172"/>
    <lineage>
        <taxon>Eukaryota</taxon>
        <taxon>Fungi</taxon>
        <taxon>Dikarya</taxon>
        <taxon>Ascomycota</taxon>
        <taxon>Pezizomycotina</taxon>
        <taxon>Eurotiomycetes</taxon>
        <taxon>Eurotiomycetidae</taxon>
        <taxon>Eurotiales</taxon>
        <taxon>Aspergillaceae</taxon>
        <taxon>Penicillium</taxon>
    </lineage>
</organism>
<dbReference type="GO" id="GO:0004029">
    <property type="term" value="F:aldehyde dehydrogenase (NAD+) activity"/>
    <property type="evidence" value="ECO:0007669"/>
    <property type="project" value="TreeGrafter"/>
</dbReference>
<protein>
    <recommendedName>
        <fullName evidence="1">NAD-dependent epimerase/dehydratase domain-containing protein</fullName>
    </recommendedName>
</protein>
<dbReference type="InterPro" id="IPR001509">
    <property type="entry name" value="Epimerase_deHydtase"/>
</dbReference>
<dbReference type="GO" id="GO:0005737">
    <property type="term" value="C:cytoplasm"/>
    <property type="evidence" value="ECO:0007669"/>
    <property type="project" value="TreeGrafter"/>
</dbReference>
<proteinExistence type="predicted"/>
<dbReference type="Pfam" id="PF01370">
    <property type="entry name" value="Epimerase"/>
    <property type="match status" value="1"/>
</dbReference>
<gene>
    <name evidence="2" type="ORF">PENSOL_c081G07249</name>
</gene>
<dbReference type="PANTHER" id="PTHR48079">
    <property type="entry name" value="PROTEIN YEEZ"/>
    <property type="match status" value="1"/>
</dbReference>
<dbReference type="STRING" id="60172.A0A1V6QD75"/>
<name>A0A1V6QD75_9EURO</name>
<dbReference type="PANTHER" id="PTHR48079:SF6">
    <property type="entry name" value="NAD(P)-BINDING DOMAIN-CONTAINING PROTEIN-RELATED"/>
    <property type="match status" value="1"/>
</dbReference>
<dbReference type="AlphaFoldDB" id="A0A1V6QD75"/>
<sequence length="344" mass="37240">MSQTKILILGATGYIGGSILTDLQNSKNASGYYFSALVRSEEHVSKLEARSVKAILFKGLDELDVIKKAASEHDIVINAASAARDKVALVIIEGLAERKQRTGRAVYSIHTSGTSILGDQPVSGKNVDLRVYSDATDDIYEYEKGRGPYGQRITDIVVVETGEKLDIPTYIVVPPTIYGEGNGPVATISQQVPNLAREAIKRKQAIVIGNGGGIWNHVHILDLAPLYTLILEGILAGRQDLPSGRKGIFFAETGEHTWLDISRGVADACFARGLLPTKEVRHVDPTGAATITGGNVDLVEITLASNSRSRAVLGRQLGWKPTRDDADFHRHYDEVVAAVAQEFE</sequence>
<dbReference type="InterPro" id="IPR036291">
    <property type="entry name" value="NAD(P)-bd_dom_sf"/>
</dbReference>
<dbReference type="EMBL" id="MDYO01000081">
    <property type="protein sequence ID" value="OQD86947.1"/>
    <property type="molecule type" value="Genomic_DNA"/>
</dbReference>
<evidence type="ECO:0000313" key="2">
    <source>
        <dbReference type="EMBL" id="OQD86947.1"/>
    </source>
</evidence>
<accession>A0A1V6QD75</accession>
<dbReference type="Proteomes" id="UP000191612">
    <property type="component" value="Unassembled WGS sequence"/>
</dbReference>
<reference evidence="3" key="1">
    <citation type="journal article" date="2017" name="Nat. Microbiol.">
        <title>Global analysis of biosynthetic gene clusters reveals vast potential of secondary metabolite production in Penicillium species.</title>
        <authorList>
            <person name="Nielsen J.C."/>
            <person name="Grijseels S."/>
            <person name="Prigent S."/>
            <person name="Ji B."/>
            <person name="Dainat J."/>
            <person name="Nielsen K.F."/>
            <person name="Frisvad J.C."/>
            <person name="Workman M."/>
            <person name="Nielsen J."/>
        </authorList>
    </citation>
    <scope>NUCLEOTIDE SEQUENCE [LARGE SCALE GENOMIC DNA]</scope>
    <source>
        <strain evidence="3">IBT 29525</strain>
    </source>
</reference>
<evidence type="ECO:0000259" key="1">
    <source>
        <dbReference type="Pfam" id="PF01370"/>
    </source>
</evidence>
<dbReference type="InterPro" id="IPR051783">
    <property type="entry name" value="NAD(P)-dependent_oxidoreduct"/>
</dbReference>
<keyword evidence="3" id="KW-1185">Reference proteome</keyword>
<dbReference type="Gene3D" id="3.40.50.720">
    <property type="entry name" value="NAD(P)-binding Rossmann-like Domain"/>
    <property type="match status" value="1"/>
</dbReference>
<feature type="domain" description="NAD-dependent epimerase/dehydratase" evidence="1">
    <location>
        <begin position="6"/>
        <end position="233"/>
    </location>
</feature>
<dbReference type="SUPFAM" id="SSF51735">
    <property type="entry name" value="NAD(P)-binding Rossmann-fold domains"/>
    <property type="match status" value="1"/>
</dbReference>
<evidence type="ECO:0000313" key="3">
    <source>
        <dbReference type="Proteomes" id="UP000191612"/>
    </source>
</evidence>
<comment type="caution">
    <text evidence="2">The sequence shown here is derived from an EMBL/GenBank/DDBJ whole genome shotgun (WGS) entry which is preliminary data.</text>
</comment>